<feature type="chain" id="PRO_5003931319" description="Lipoprotein" evidence="2">
    <location>
        <begin position="20"/>
        <end position="68"/>
    </location>
</feature>
<protein>
    <recommendedName>
        <fullName evidence="5">Lipoprotein</fullName>
    </recommendedName>
</protein>
<comment type="caution">
    <text evidence="3">The sequence shown here is derived from an EMBL/GenBank/DDBJ whole genome shotgun (WGS) entry which is preliminary data.</text>
</comment>
<organism evidence="3 4">
    <name type="scientific">Caenispirillum salinarum AK4</name>
    <dbReference type="NCBI Taxonomy" id="1238182"/>
    <lineage>
        <taxon>Bacteria</taxon>
        <taxon>Pseudomonadati</taxon>
        <taxon>Pseudomonadota</taxon>
        <taxon>Alphaproteobacteria</taxon>
        <taxon>Rhodospirillales</taxon>
        <taxon>Novispirillaceae</taxon>
        <taxon>Caenispirillum</taxon>
    </lineage>
</organism>
<name>K9H3Y5_9PROT</name>
<feature type="compositionally biased region" description="Basic and acidic residues" evidence="1">
    <location>
        <begin position="44"/>
        <end position="55"/>
    </location>
</feature>
<dbReference type="EMBL" id="ANHY01000005">
    <property type="protein sequence ID" value="EKV31764.1"/>
    <property type="molecule type" value="Genomic_DNA"/>
</dbReference>
<keyword evidence="4" id="KW-1185">Reference proteome</keyword>
<gene>
    <name evidence="3" type="ORF">C882_3515</name>
</gene>
<sequence>MRKTLLTAVAAVALSGVSACGLLRKDWAEDEPVGLSQEEWTDEETFRDGPEHGGAEVDEILEDDDGVF</sequence>
<evidence type="ECO:0008006" key="5">
    <source>
        <dbReference type="Google" id="ProtNLM"/>
    </source>
</evidence>
<dbReference type="PROSITE" id="PS51257">
    <property type="entry name" value="PROKAR_LIPOPROTEIN"/>
    <property type="match status" value="1"/>
</dbReference>
<dbReference type="Proteomes" id="UP000009881">
    <property type="component" value="Unassembled WGS sequence"/>
</dbReference>
<evidence type="ECO:0000256" key="1">
    <source>
        <dbReference type="SAM" id="MobiDB-lite"/>
    </source>
</evidence>
<evidence type="ECO:0000313" key="4">
    <source>
        <dbReference type="Proteomes" id="UP000009881"/>
    </source>
</evidence>
<keyword evidence="2" id="KW-0732">Signal</keyword>
<accession>K9H3Y5</accession>
<dbReference type="AlphaFoldDB" id="K9H3Y5"/>
<evidence type="ECO:0000256" key="2">
    <source>
        <dbReference type="SAM" id="SignalP"/>
    </source>
</evidence>
<dbReference type="RefSeq" id="WP_009539633.1">
    <property type="nucleotide sequence ID" value="NZ_ANHY01000005.1"/>
</dbReference>
<proteinExistence type="predicted"/>
<feature type="region of interest" description="Disordered" evidence="1">
    <location>
        <begin position="31"/>
        <end position="68"/>
    </location>
</feature>
<evidence type="ECO:0000313" key="3">
    <source>
        <dbReference type="EMBL" id="EKV31764.1"/>
    </source>
</evidence>
<reference evidence="3 4" key="1">
    <citation type="journal article" date="2013" name="Genome Announc.">
        <title>Draft Genome Sequence of an Alphaproteobacterium, Caenispirillum salinarum AK4(T), Isolated from a Solar Saltern.</title>
        <authorList>
            <person name="Khatri I."/>
            <person name="Singh A."/>
            <person name="Korpole S."/>
            <person name="Pinnaka A.K."/>
            <person name="Subramanian S."/>
        </authorList>
    </citation>
    <scope>NUCLEOTIDE SEQUENCE [LARGE SCALE GENOMIC DNA]</scope>
    <source>
        <strain evidence="3 4">AK4</strain>
    </source>
</reference>
<feature type="signal peptide" evidence="2">
    <location>
        <begin position="1"/>
        <end position="19"/>
    </location>
</feature>
<feature type="compositionally biased region" description="Acidic residues" evidence="1">
    <location>
        <begin position="56"/>
        <end position="68"/>
    </location>
</feature>